<gene>
    <name evidence="1" type="ORF">ACFOPQ_02295</name>
</gene>
<evidence type="ECO:0000313" key="2">
    <source>
        <dbReference type="Proteomes" id="UP001595748"/>
    </source>
</evidence>
<proteinExistence type="predicted"/>
<reference evidence="2" key="1">
    <citation type="journal article" date="2019" name="Int. J. Syst. Evol. Microbiol.">
        <title>The Global Catalogue of Microorganisms (GCM) 10K type strain sequencing project: providing services to taxonomists for standard genome sequencing and annotation.</title>
        <authorList>
            <consortium name="The Broad Institute Genomics Platform"/>
            <consortium name="The Broad Institute Genome Sequencing Center for Infectious Disease"/>
            <person name="Wu L."/>
            <person name="Ma J."/>
        </authorList>
    </citation>
    <scope>NUCLEOTIDE SEQUENCE [LARGE SCALE GENOMIC DNA]</scope>
    <source>
        <strain evidence="2">CCTCC AB 2013263</strain>
    </source>
</reference>
<accession>A0ABV8A1N6</accession>
<comment type="caution">
    <text evidence="1">The sequence shown here is derived from an EMBL/GenBank/DDBJ whole genome shotgun (WGS) entry which is preliminary data.</text>
</comment>
<dbReference type="RefSeq" id="WP_380075760.1">
    <property type="nucleotide sequence ID" value="NZ_JBHRZF010000021.1"/>
</dbReference>
<evidence type="ECO:0008006" key="3">
    <source>
        <dbReference type="Google" id="ProtNLM"/>
    </source>
</evidence>
<dbReference type="InterPro" id="IPR036388">
    <property type="entry name" value="WH-like_DNA-bd_sf"/>
</dbReference>
<dbReference type="InterPro" id="IPR036390">
    <property type="entry name" value="WH_DNA-bd_sf"/>
</dbReference>
<keyword evidence="2" id="KW-1185">Reference proteome</keyword>
<name>A0ABV8A1N6_9DEIO</name>
<organism evidence="1 2">
    <name type="scientific">Deinococcus antarcticus</name>
    <dbReference type="NCBI Taxonomy" id="1298767"/>
    <lineage>
        <taxon>Bacteria</taxon>
        <taxon>Thermotogati</taxon>
        <taxon>Deinococcota</taxon>
        <taxon>Deinococci</taxon>
        <taxon>Deinococcales</taxon>
        <taxon>Deinococcaceae</taxon>
        <taxon>Deinococcus</taxon>
    </lineage>
</organism>
<dbReference type="Gene3D" id="1.10.10.10">
    <property type="entry name" value="Winged helix-like DNA-binding domain superfamily/Winged helix DNA-binding domain"/>
    <property type="match status" value="1"/>
</dbReference>
<dbReference type="SUPFAM" id="SSF46785">
    <property type="entry name" value="Winged helix' DNA-binding domain"/>
    <property type="match status" value="1"/>
</dbReference>
<protein>
    <recommendedName>
        <fullName evidence="3">ArsR family transcriptional regulator</fullName>
    </recommendedName>
</protein>
<sequence>MSERQTVASPLAARLLTDPATRRVLAAFHGRGQTVAGAARSLALAPDTVLYRVKQALRADLLEVVSEQARRGRPQKVYRLPLPLFVPGSLIPGGPDVLLHADEDAFTARVRASRAALLCRGQWGLLVSAGQDGLVTEISAPQQQGSTHEVLQAQQAPALLDIHTPLHLTFEEAKALQAHLWAIYQAQDGRTGQEGNYLLRLTLYPAQGQ</sequence>
<evidence type="ECO:0000313" key="1">
    <source>
        <dbReference type="EMBL" id="MFC3859599.1"/>
    </source>
</evidence>
<dbReference type="EMBL" id="JBHRZF010000021">
    <property type="protein sequence ID" value="MFC3859599.1"/>
    <property type="molecule type" value="Genomic_DNA"/>
</dbReference>
<dbReference type="Proteomes" id="UP001595748">
    <property type="component" value="Unassembled WGS sequence"/>
</dbReference>